<reference evidence="2 3" key="1">
    <citation type="submission" date="2018-08" db="EMBL/GenBank/DDBJ databases">
        <title>Freshwater and sediment microbial communities from various areas in North America, analyzing microbe dynamics in response to fracking.</title>
        <authorList>
            <person name="Lamendella R."/>
        </authorList>
    </citation>
    <scope>NUCLEOTIDE SEQUENCE [LARGE SCALE GENOMIC DNA]</scope>
    <source>
        <strain evidence="2 3">DB-1</strain>
    </source>
</reference>
<dbReference type="InterPro" id="IPR001173">
    <property type="entry name" value="Glyco_trans_2-like"/>
</dbReference>
<protein>
    <submittedName>
        <fullName evidence="2">Tetratricopeptide repeat protein</fullName>
    </submittedName>
</protein>
<dbReference type="Gene3D" id="1.25.40.10">
    <property type="entry name" value="Tetratricopeptide repeat domain"/>
    <property type="match status" value="2"/>
</dbReference>
<proteinExistence type="predicted"/>
<dbReference type="PANTHER" id="PTHR43630:SF2">
    <property type="entry name" value="GLYCOSYLTRANSFERASE"/>
    <property type="match status" value="1"/>
</dbReference>
<dbReference type="Proteomes" id="UP000256530">
    <property type="component" value="Unassembled WGS sequence"/>
</dbReference>
<dbReference type="InterPro" id="IPR019734">
    <property type="entry name" value="TPR_rpt"/>
</dbReference>
<dbReference type="InterPro" id="IPR029044">
    <property type="entry name" value="Nucleotide-diphossugar_trans"/>
</dbReference>
<comment type="caution">
    <text evidence="2">The sequence shown here is derived from an EMBL/GenBank/DDBJ whole genome shotgun (WGS) entry which is preliminary data.</text>
</comment>
<accession>A0A3D9VGF2</accession>
<dbReference type="Pfam" id="PF13181">
    <property type="entry name" value="TPR_8"/>
    <property type="match status" value="2"/>
</dbReference>
<dbReference type="SMART" id="SM00028">
    <property type="entry name" value="TPR"/>
    <property type="match status" value="4"/>
</dbReference>
<feature type="domain" description="Glycosyltransferase 2-like" evidence="1">
    <location>
        <begin position="7"/>
        <end position="148"/>
    </location>
</feature>
<sequence length="361" mass="42724">MTEITISLCMIVKDEEQVIARCLDSVKHIVDEIVIVDTGSTDRTKDIVRKYTTNIYDYKWNDNFAAARNFSFSKAKKDYILWLDADDVLFEKDQQKFLNLKQEMNNDIDAVLMLYHLNTGLSMELMYITTRYRLVNRSRNFQWINKVHEFIQVEGNVLHTDITITHCKEKPRIDQNFKILQSIIETEEVTLTDWFNYANECMFQQKYDQAIQFYKKVLDSKEKWGEGNVYVCGNLAYCYMQLQKWDKALETFTRAFQYGNPRGEICVGIGHVMMEQKKYKEAIRWYLAATKITYPNEAILYNPASYNWVPYFHISLCYSHLGNYEKALQYNELAANYIPNHPAVIYNQQYFNTLLQSKEKG</sequence>
<evidence type="ECO:0000313" key="2">
    <source>
        <dbReference type="EMBL" id="REF39240.1"/>
    </source>
</evidence>
<dbReference type="CDD" id="cd02511">
    <property type="entry name" value="Beta4Glucosyltransferase"/>
    <property type="match status" value="1"/>
</dbReference>
<dbReference type="SUPFAM" id="SSF53448">
    <property type="entry name" value="Nucleotide-diphospho-sugar transferases"/>
    <property type="match status" value="1"/>
</dbReference>
<dbReference type="Gene3D" id="3.90.550.10">
    <property type="entry name" value="Spore Coat Polysaccharide Biosynthesis Protein SpsA, Chain A"/>
    <property type="match status" value="1"/>
</dbReference>
<dbReference type="InterPro" id="IPR011990">
    <property type="entry name" value="TPR-like_helical_dom_sf"/>
</dbReference>
<dbReference type="SUPFAM" id="SSF48452">
    <property type="entry name" value="TPR-like"/>
    <property type="match status" value="1"/>
</dbReference>
<dbReference type="AlphaFoldDB" id="A0A3D9VGF2"/>
<evidence type="ECO:0000313" key="3">
    <source>
        <dbReference type="Proteomes" id="UP000256530"/>
    </source>
</evidence>
<dbReference type="EMBL" id="QTTY01000006">
    <property type="protein sequence ID" value="REF39240.1"/>
    <property type="molecule type" value="Genomic_DNA"/>
</dbReference>
<name>A0A3D9VGF2_BACMY</name>
<evidence type="ECO:0000259" key="1">
    <source>
        <dbReference type="Pfam" id="PF00535"/>
    </source>
</evidence>
<dbReference type="PANTHER" id="PTHR43630">
    <property type="entry name" value="POLY-BETA-1,6-N-ACETYL-D-GLUCOSAMINE SYNTHASE"/>
    <property type="match status" value="1"/>
</dbReference>
<organism evidence="2 3">
    <name type="scientific">Bacillus mycoides</name>
    <dbReference type="NCBI Taxonomy" id="1405"/>
    <lineage>
        <taxon>Bacteria</taxon>
        <taxon>Bacillati</taxon>
        <taxon>Bacillota</taxon>
        <taxon>Bacilli</taxon>
        <taxon>Bacillales</taxon>
        <taxon>Bacillaceae</taxon>
        <taxon>Bacillus</taxon>
        <taxon>Bacillus cereus group</taxon>
    </lineage>
</organism>
<gene>
    <name evidence="2" type="ORF">DET55_106187</name>
</gene>
<dbReference type="Pfam" id="PF14559">
    <property type="entry name" value="TPR_19"/>
    <property type="match status" value="1"/>
</dbReference>
<dbReference type="Pfam" id="PF00535">
    <property type="entry name" value="Glycos_transf_2"/>
    <property type="match status" value="1"/>
</dbReference>